<proteinExistence type="predicted"/>
<accession>A0A644VKN5</accession>
<evidence type="ECO:0000259" key="2">
    <source>
        <dbReference type="Pfam" id="PF08707"/>
    </source>
</evidence>
<dbReference type="EMBL" id="VSSQ01000344">
    <property type="protein sequence ID" value="MPL91959.1"/>
    <property type="molecule type" value="Genomic_DNA"/>
</dbReference>
<feature type="compositionally biased region" description="Polar residues" evidence="1">
    <location>
        <begin position="20"/>
        <end position="35"/>
    </location>
</feature>
<dbReference type="GO" id="GO:0016817">
    <property type="term" value="F:hydrolase activity, acting on acid anhydrides"/>
    <property type="evidence" value="ECO:0007669"/>
    <property type="project" value="InterPro"/>
</dbReference>
<protein>
    <recommendedName>
        <fullName evidence="2">Primase C-terminal 2 domain-containing protein</fullName>
    </recommendedName>
</protein>
<evidence type="ECO:0000313" key="3">
    <source>
        <dbReference type="EMBL" id="MPL91959.1"/>
    </source>
</evidence>
<reference evidence="3" key="1">
    <citation type="submission" date="2019-08" db="EMBL/GenBank/DDBJ databases">
        <authorList>
            <person name="Kucharzyk K."/>
            <person name="Murdoch R.W."/>
            <person name="Higgins S."/>
            <person name="Loffler F."/>
        </authorList>
    </citation>
    <scope>NUCLEOTIDE SEQUENCE</scope>
</reference>
<evidence type="ECO:0000256" key="1">
    <source>
        <dbReference type="SAM" id="MobiDB-lite"/>
    </source>
</evidence>
<organism evidence="3">
    <name type="scientific">bioreactor metagenome</name>
    <dbReference type="NCBI Taxonomy" id="1076179"/>
    <lineage>
        <taxon>unclassified sequences</taxon>
        <taxon>metagenomes</taxon>
        <taxon>ecological metagenomes</taxon>
    </lineage>
</organism>
<sequence length="601" mass="68087">MSKKTFNPADWTETNKTESKATTSNTPVQSNTFSPSPLGEGSGVRSESDIETITQRIESTAVDIAPNYADWRDLGFALADELGESGRSYFHRLSRFYQDYNSTEADKQFDACLKAHGNGVSIKTFYHLAKAAGINVGIPKVKESKPTITLEDKAETGETSENETNTQLCSFPSEIFDQLPDLLRRITIKGTSPEDKDILLLGSLVSMSSCLPNIYGVYAEREVFANLFLFVTAQASAGKGRLTLCRKLVEPIHKALREQNKAEFEIYQRELTEYAAAKGDKVNMEKPQEPTLKMLVIPANNSATGLFQILNDNNGKGLIFETEGDTLAQTFKSEHGNYSDGFRKAFHHETITYNRRKDREFVEIDMPRLSALLSGTPRQVSTLIPNAENGLFSRFIFYFMNIRYEWKDVFAGESGQTLDHYFDHLGDQFHELYKCLQSQDKPMRFCLTVSQQKQFNSYFEQTQIQYIELCGEDYIGTVRRLGLITFRIAMILTALRIMDNGELRSPLVCSDTDFNIAMEMVKVLVQHAAHVFQQLPTDTATKVQPNQKQQFLNMLPAEFDRQTYLAVADKLKIPAKTAEKQIARFAKTGLINHYAQNQYRK</sequence>
<comment type="caution">
    <text evidence="3">The sequence shown here is derived from an EMBL/GenBank/DDBJ whole genome shotgun (WGS) entry which is preliminary data.</text>
</comment>
<gene>
    <name evidence="3" type="ORF">SDC9_38046</name>
</gene>
<dbReference type="InterPro" id="IPR014819">
    <property type="entry name" value="PriCT_2"/>
</dbReference>
<dbReference type="Pfam" id="PF08707">
    <property type="entry name" value="PriCT_2"/>
    <property type="match status" value="1"/>
</dbReference>
<dbReference type="AlphaFoldDB" id="A0A644VKN5"/>
<dbReference type="Pfam" id="PF13148">
    <property type="entry name" value="DUF3987"/>
    <property type="match status" value="1"/>
</dbReference>
<feature type="region of interest" description="Disordered" evidence="1">
    <location>
        <begin position="1"/>
        <end position="49"/>
    </location>
</feature>
<dbReference type="InterPro" id="IPR025048">
    <property type="entry name" value="DUF3987"/>
</dbReference>
<name>A0A644VKN5_9ZZZZ</name>
<feature type="domain" description="Primase C-terminal 2" evidence="2">
    <location>
        <begin position="58"/>
        <end position="129"/>
    </location>
</feature>